<gene>
    <name evidence="1" type="ORF">SPIL2461_LOCUS14141</name>
</gene>
<proteinExistence type="predicted"/>
<comment type="caution">
    <text evidence="1">The sequence shown here is derived from an EMBL/GenBank/DDBJ whole genome shotgun (WGS) entry which is preliminary data.</text>
</comment>
<keyword evidence="2" id="KW-1185">Reference proteome</keyword>
<evidence type="ECO:0000313" key="1">
    <source>
        <dbReference type="EMBL" id="CAE7535540.1"/>
    </source>
</evidence>
<dbReference type="Proteomes" id="UP000649617">
    <property type="component" value="Unassembled WGS sequence"/>
</dbReference>
<dbReference type="AlphaFoldDB" id="A0A812TP87"/>
<evidence type="ECO:0000313" key="2">
    <source>
        <dbReference type="Proteomes" id="UP000649617"/>
    </source>
</evidence>
<organism evidence="1 2">
    <name type="scientific">Symbiodinium pilosum</name>
    <name type="common">Dinoflagellate</name>
    <dbReference type="NCBI Taxonomy" id="2952"/>
    <lineage>
        <taxon>Eukaryota</taxon>
        <taxon>Sar</taxon>
        <taxon>Alveolata</taxon>
        <taxon>Dinophyceae</taxon>
        <taxon>Suessiales</taxon>
        <taxon>Symbiodiniaceae</taxon>
        <taxon>Symbiodinium</taxon>
    </lineage>
</organism>
<accession>A0A812TP87</accession>
<name>A0A812TP87_SYMPI</name>
<protein>
    <submittedName>
        <fullName evidence="1">Uncharacterized protein</fullName>
    </submittedName>
</protein>
<dbReference type="OrthoDB" id="441456at2759"/>
<dbReference type="EMBL" id="CAJNIZ010032223">
    <property type="protein sequence ID" value="CAE7535540.1"/>
    <property type="molecule type" value="Genomic_DNA"/>
</dbReference>
<reference evidence="1" key="1">
    <citation type="submission" date="2021-02" db="EMBL/GenBank/DDBJ databases">
        <authorList>
            <person name="Dougan E. K."/>
            <person name="Rhodes N."/>
            <person name="Thang M."/>
            <person name="Chan C."/>
        </authorList>
    </citation>
    <scope>NUCLEOTIDE SEQUENCE</scope>
</reference>
<sequence>MSGVLGRDLRATANEEMRQAAATPLPGPMNWTWMTFAAMGNQSPPKKTRWDVPATGITQALAPRAEGMMDIQKCMTSIKGEFTDKVGSALDLSRTVDKRQQAMGDQLKHIQERVETQGLQSQEQERAIKVRIPGDEDERGPAVILGGWSPDTEAEETKHFVRERERCYCPWKSPLEGESTQAMTRRASGAVEATRKLRAASGHQDAQGKSMLVWAAVSQPPEVRRLKADGVRADYKKGTVTVQGKKVTYNS</sequence>